<proteinExistence type="predicted"/>
<dbReference type="Proteomes" id="UP001273505">
    <property type="component" value="Unassembled WGS sequence"/>
</dbReference>
<protein>
    <submittedName>
        <fullName evidence="1">Uncharacterized protein</fullName>
    </submittedName>
</protein>
<evidence type="ECO:0000313" key="1">
    <source>
        <dbReference type="EMBL" id="MDX6850477.1"/>
    </source>
</evidence>
<sequence>MKDYSIRVVYKMDSGSEKIIDLKCDKFPAAYLVDSFVLESIVSQENPDVEIYPLLKDYPRGSTARNKMPSNKELMRNNGIISLHYEIEGVTFEIST</sequence>
<accession>A0ABU4S038</accession>
<keyword evidence="2" id="KW-1185">Reference proteome</keyword>
<reference evidence="1 2" key="1">
    <citation type="submission" date="2023-11" db="EMBL/GenBank/DDBJ databases">
        <title>Gilvimarinus fulvus sp. nov., isolated from the surface of Kelp.</title>
        <authorList>
            <person name="Sun Y.Y."/>
            <person name="Gong Y."/>
            <person name="Du Z.J."/>
        </authorList>
    </citation>
    <scope>NUCLEOTIDE SEQUENCE [LARGE SCALE GENOMIC DNA]</scope>
    <source>
        <strain evidence="1 2">SDUM040013</strain>
    </source>
</reference>
<dbReference type="RefSeq" id="WP_302722228.1">
    <property type="nucleotide sequence ID" value="NZ_JAULRU010000514.1"/>
</dbReference>
<evidence type="ECO:0000313" key="2">
    <source>
        <dbReference type="Proteomes" id="UP001273505"/>
    </source>
</evidence>
<gene>
    <name evidence="1" type="ORF">SCD92_13985</name>
</gene>
<organism evidence="1 2">
    <name type="scientific">Gilvimarinus gilvus</name>
    <dbReference type="NCBI Taxonomy" id="3058038"/>
    <lineage>
        <taxon>Bacteria</taxon>
        <taxon>Pseudomonadati</taxon>
        <taxon>Pseudomonadota</taxon>
        <taxon>Gammaproteobacteria</taxon>
        <taxon>Cellvibrionales</taxon>
        <taxon>Cellvibrionaceae</taxon>
        <taxon>Gilvimarinus</taxon>
    </lineage>
</organism>
<name>A0ABU4S038_9GAMM</name>
<comment type="caution">
    <text evidence="1">The sequence shown here is derived from an EMBL/GenBank/DDBJ whole genome shotgun (WGS) entry which is preliminary data.</text>
</comment>
<dbReference type="EMBL" id="JAXAFO010000025">
    <property type="protein sequence ID" value="MDX6850477.1"/>
    <property type="molecule type" value="Genomic_DNA"/>
</dbReference>